<proteinExistence type="predicted"/>
<dbReference type="OrthoDB" id="3192968at2"/>
<dbReference type="PRINTS" id="PR00455">
    <property type="entry name" value="HTHTETR"/>
</dbReference>
<accession>A0A367F052</accession>
<dbReference type="InterPro" id="IPR009057">
    <property type="entry name" value="Homeodomain-like_sf"/>
</dbReference>
<organism evidence="6 7">
    <name type="scientific">Streptomyces reniochalinae</name>
    <dbReference type="NCBI Taxonomy" id="2250578"/>
    <lineage>
        <taxon>Bacteria</taxon>
        <taxon>Bacillati</taxon>
        <taxon>Actinomycetota</taxon>
        <taxon>Actinomycetes</taxon>
        <taxon>Kitasatosporales</taxon>
        <taxon>Streptomycetaceae</taxon>
        <taxon>Streptomyces</taxon>
    </lineage>
</organism>
<keyword evidence="3" id="KW-0804">Transcription</keyword>
<keyword evidence="1" id="KW-0805">Transcription regulation</keyword>
<feature type="DNA-binding region" description="H-T-H motif" evidence="4">
    <location>
        <begin position="51"/>
        <end position="70"/>
    </location>
</feature>
<evidence type="ECO:0000313" key="7">
    <source>
        <dbReference type="Proteomes" id="UP000253507"/>
    </source>
</evidence>
<name>A0A367F052_9ACTN</name>
<dbReference type="Pfam" id="PF21597">
    <property type="entry name" value="TetR_C_43"/>
    <property type="match status" value="1"/>
</dbReference>
<evidence type="ECO:0000256" key="3">
    <source>
        <dbReference type="ARBA" id="ARBA00023163"/>
    </source>
</evidence>
<dbReference type="Pfam" id="PF00440">
    <property type="entry name" value="TetR_N"/>
    <property type="match status" value="1"/>
</dbReference>
<dbReference type="PROSITE" id="PS50977">
    <property type="entry name" value="HTH_TETR_2"/>
    <property type="match status" value="1"/>
</dbReference>
<keyword evidence="7" id="KW-1185">Reference proteome</keyword>
<dbReference type="EMBL" id="QOIM01000023">
    <property type="protein sequence ID" value="RCG23339.1"/>
    <property type="molecule type" value="Genomic_DNA"/>
</dbReference>
<dbReference type="Proteomes" id="UP000253507">
    <property type="component" value="Unassembled WGS sequence"/>
</dbReference>
<evidence type="ECO:0000259" key="5">
    <source>
        <dbReference type="PROSITE" id="PS50977"/>
    </source>
</evidence>
<evidence type="ECO:0000256" key="1">
    <source>
        <dbReference type="ARBA" id="ARBA00023015"/>
    </source>
</evidence>
<dbReference type="SUPFAM" id="SSF46689">
    <property type="entry name" value="Homeodomain-like"/>
    <property type="match status" value="1"/>
</dbReference>
<dbReference type="InterPro" id="IPR001647">
    <property type="entry name" value="HTH_TetR"/>
</dbReference>
<evidence type="ECO:0000256" key="4">
    <source>
        <dbReference type="PROSITE-ProRule" id="PRU00335"/>
    </source>
</evidence>
<dbReference type="GO" id="GO:0000976">
    <property type="term" value="F:transcription cis-regulatory region binding"/>
    <property type="evidence" value="ECO:0007669"/>
    <property type="project" value="TreeGrafter"/>
</dbReference>
<evidence type="ECO:0000313" key="6">
    <source>
        <dbReference type="EMBL" id="RCG23339.1"/>
    </source>
</evidence>
<dbReference type="SUPFAM" id="SSF48498">
    <property type="entry name" value="Tetracyclin repressor-like, C-terminal domain"/>
    <property type="match status" value="1"/>
</dbReference>
<dbReference type="PANTHER" id="PTHR30055:SF234">
    <property type="entry name" value="HTH-TYPE TRANSCRIPTIONAL REGULATOR BETI"/>
    <property type="match status" value="1"/>
</dbReference>
<dbReference type="InterPro" id="IPR049445">
    <property type="entry name" value="TetR_SbtR-like_C"/>
</dbReference>
<dbReference type="InterPro" id="IPR050109">
    <property type="entry name" value="HTH-type_TetR-like_transc_reg"/>
</dbReference>
<dbReference type="GO" id="GO:0003700">
    <property type="term" value="F:DNA-binding transcription factor activity"/>
    <property type="evidence" value="ECO:0007669"/>
    <property type="project" value="TreeGrafter"/>
</dbReference>
<dbReference type="RefSeq" id="WP_114014306.1">
    <property type="nucleotide sequence ID" value="NZ_QOIM01000023.1"/>
</dbReference>
<dbReference type="AlphaFoldDB" id="A0A367F052"/>
<gene>
    <name evidence="6" type="ORF">DQ392_05370</name>
</gene>
<dbReference type="Gene3D" id="1.10.357.10">
    <property type="entry name" value="Tetracycline Repressor, domain 2"/>
    <property type="match status" value="1"/>
</dbReference>
<protein>
    <submittedName>
        <fullName evidence="6">TetR/AcrR family transcriptional regulator</fullName>
    </submittedName>
</protein>
<feature type="domain" description="HTH tetR-type" evidence="5">
    <location>
        <begin position="29"/>
        <end position="88"/>
    </location>
</feature>
<keyword evidence="2 4" id="KW-0238">DNA-binding</keyword>
<dbReference type="InterPro" id="IPR036271">
    <property type="entry name" value="Tet_transcr_reg_TetR-rel_C_sf"/>
</dbReference>
<evidence type="ECO:0000256" key="2">
    <source>
        <dbReference type="ARBA" id="ARBA00023125"/>
    </source>
</evidence>
<dbReference type="PANTHER" id="PTHR30055">
    <property type="entry name" value="HTH-TYPE TRANSCRIPTIONAL REGULATOR RUTR"/>
    <property type="match status" value="1"/>
</dbReference>
<sequence>MGSPTATTKRAGIECVAGGAAHKGRADAVRNRERILAAAREAFVIHGADASLDEIARTAGVGNATLYRHFPDRDALVHGVMHAVTERIADRAQQALTEEEDSFEALRSFVFAAVEERIGALCPMLSGRFDPAEPQCLASRKRVDGLTEQLIRRAQRAGEVRTDIDVGDVMVALSQLTRPLPGVGCGRLERFVERHVQLYVDGLRAPARSELPGHAATLEELREDR</sequence>
<comment type="caution">
    <text evidence="6">The sequence shown here is derived from an EMBL/GenBank/DDBJ whole genome shotgun (WGS) entry which is preliminary data.</text>
</comment>
<reference evidence="6 7" key="1">
    <citation type="submission" date="2018-06" db="EMBL/GenBank/DDBJ databases">
        <title>Streptomyces reniochalinae sp. nov. and Streptomyces diacarnus sp. nov. from marine sponges.</title>
        <authorList>
            <person name="Li L."/>
        </authorList>
    </citation>
    <scope>NUCLEOTIDE SEQUENCE [LARGE SCALE GENOMIC DNA]</scope>
    <source>
        <strain evidence="6 7">LHW50302</strain>
    </source>
</reference>